<keyword evidence="3" id="KW-1185">Reference proteome</keyword>
<evidence type="ECO:0000256" key="1">
    <source>
        <dbReference type="SAM" id="MobiDB-lite"/>
    </source>
</evidence>
<feature type="non-terminal residue" evidence="2">
    <location>
        <position position="602"/>
    </location>
</feature>
<proteinExistence type="predicted"/>
<dbReference type="VEuPathDB" id="FungiDB:PSTT_08633"/>
<accession>A0A2S4W8U2</accession>
<gene>
    <name evidence="2" type="ORF">PSHT_06105</name>
</gene>
<protein>
    <submittedName>
        <fullName evidence="2">Uncharacterized protein</fullName>
    </submittedName>
</protein>
<sequence>DRISTRLSDTEQDAASSKLIENPGPGKSSVADGYRSNQATEAKARDLLLVKGRASLEDIDPPLWAFIYSMKLDISDPLWQEITSEHEATISSFITSLSSHLDPLRTQTELYSSAQEFAHLLWCVNSKFLRTFRPSDKAYLQEQLDVQYWITRLFADSATSQGISITEGHRKPTSSENAKNGLAKLIAAALASRKLRPEYELLTSFVDQPSANVCPKQILMAKAVVHVLASYYKNENLSKWGALAAIQNWGDTYYSYVSKKRKALDEELDAHAFFPWKDPIPVDSVFNQHKTVGPFFGPVQLQMRSRVQRIKRTSLEESSSSKNTKKKFQSRNKQLMEENPDKIWSFISMLALDHDKHIMGRIRQPKIRETLEACRLYIARLILNPTNQINLHITTSTRENLEDLKKMLDLLWFINSRLIENLGQDIYGKVFFEEQANLQKEFYAIFTSPDDALSEFDSHSFNAKGRVPTKNMIIKALNCNDHKPIYSHKDRMYRISRKEIMITEAVVEVMISYYWNSNPTKWGQVFQDKELFVLNLTQIETRLIKKRYFDNHQEEYHDKLKELGLLPWKNCFIRRAKHRVMIKRAFQLHSHSVVSSKIVEEV</sequence>
<dbReference type="Proteomes" id="UP000238274">
    <property type="component" value="Unassembled WGS sequence"/>
</dbReference>
<reference evidence="3" key="3">
    <citation type="journal article" date="2018" name="Mol. Plant Microbe Interact.">
        <title>Genome sequence resources for the wheat stripe rust pathogen (Puccinia striiformis f. sp. tritici) and the barley stripe rust pathogen (Puccinia striiformis f. sp. hordei).</title>
        <authorList>
            <person name="Xia C."/>
            <person name="Wang M."/>
            <person name="Yin C."/>
            <person name="Cornejo O.E."/>
            <person name="Hulbert S.H."/>
            <person name="Chen X."/>
        </authorList>
    </citation>
    <scope>NUCLEOTIDE SEQUENCE [LARGE SCALE GENOMIC DNA]</scope>
    <source>
        <strain evidence="3">93TX-2</strain>
    </source>
</reference>
<feature type="region of interest" description="Disordered" evidence="1">
    <location>
        <begin position="312"/>
        <end position="332"/>
    </location>
</feature>
<dbReference type="OrthoDB" id="2496723at2759"/>
<organism evidence="2 3">
    <name type="scientific">Puccinia striiformis</name>
    <dbReference type="NCBI Taxonomy" id="27350"/>
    <lineage>
        <taxon>Eukaryota</taxon>
        <taxon>Fungi</taxon>
        <taxon>Dikarya</taxon>
        <taxon>Basidiomycota</taxon>
        <taxon>Pucciniomycotina</taxon>
        <taxon>Pucciniomycetes</taxon>
        <taxon>Pucciniales</taxon>
        <taxon>Pucciniaceae</taxon>
        <taxon>Puccinia</taxon>
    </lineage>
</organism>
<feature type="region of interest" description="Disordered" evidence="1">
    <location>
        <begin position="1"/>
        <end position="34"/>
    </location>
</feature>
<name>A0A2S4W8U2_9BASI</name>
<feature type="non-terminal residue" evidence="2">
    <location>
        <position position="1"/>
    </location>
</feature>
<evidence type="ECO:0000313" key="2">
    <source>
        <dbReference type="EMBL" id="POW18179.1"/>
    </source>
</evidence>
<reference evidence="2 3" key="1">
    <citation type="submission" date="2017-12" db="EMBL/GenBank/DDBJ databases">
        <title>Gene loss provides genomic basis for host adaptation in cereal stripe rust fungi.</title>
        <authorList>
            <person name="Xia C."/>
        </authorList>
    </citation>
    <scope>NUCLEOTIDE SEQUENCE [LARGE SCALE GENOMIC DNA]</scope>
    <source>
        <strain evidence="2 3">93TX-2</strain>
    </source>
</reference>
<dbReference type="AlphaFoldDB" id="A0A2S4W8U2"/>
<comment type="caution">
    <text evidence="2">The sequence shown here is derived from an EMBL/GenBank/DDBJ whole genome shotgun (WGS) entry which is preliminary data.</text>
</comment>
<reference evidence="3" key="2">
    <citation type="journal article" date="2018" name="BMC Genomics">
        <title>Genomic insights into host adaptation between the wheat stripe rust pathogen (Puccinia striiformis f. sp. tritici) and the barley stripe rust pathogen (Puccinia striiformis f. sp. hordei).</title>
        <authorList>
            <person name="Xia C."/>
            <person name="Wang M."/>
            <person name="Yin C."/>
            <person name="Cornejo O.E."/>
            <person name="Hulbert S.H."/>
            <person name="Chen X."/>
        </authorList>
    </citation>
    <scope>NUCLEOTIDE SEQUENCE [LARGE SCALE GENOMIC DNA]</scope>
    <source>
        <strain evidence="3">93TX-2</strain>
    </source>
</reference>
<dbReference type="EMBL" id="PKSM01000070">
    <property type="protein sequence ID" value="POW18179.1"/>
    <property type="molecule type" value="Genomic_DNA"/>
</dbReference>
<evidence type="ECO:0000313" key="3">
    <source>
        <dbReference type="Proteomes" id="UP000238274"/>
    </source>
</evidence>
<dbReference type="VEuPathDB" id="FungiDB:PSHT_06105"/>